<protein>
    <recommendedName>
        <fullName evidence="3">Peptidase A1 domain-containing protein</fullName>
    </recommendedName>
</protein>
<dbReference type="OrthoDB" id="5839471at2759"/>
<comment type="caution">
    <text evidence="1">The sequence shown here is derived from an EMBL/GenBank/DDBJ whole genome shotgun (WGS) entry which is preliminary data.</text>
</comment>
<evidence type="ECO:0008006" key="3">
    <source>
        <dbReference type="Google" id="ProtNLM"/>
    </source>
</evidence>
<dbReference type="SUPFAM" id="SSF50630">
    <property type="entry name" value="Acid proteases"/>
    <property type="match status" value="1"/>
</dbReference>
<keyword evidence="2" id="KW-1185">Reference proteome</keyword>
<dbReference type="Proteomes" id="UP000252519">
    <property type="component" value="Unassembled WGS sequence"/>
</dbReference>
<dbReference type="AlphaFoldDB" id="A0A368FC41"/>
<accession>A0A368FC41</accession>
<dbReference type="EMBL" id="JOJR01002086">
    <property type="protein sequence ID" value="RCN29178.1"/>
    <property type="molecule type" value="Genomic_DNA"/>
</dbReference>
<dbReference type="Gene3D" id="2.40.70.10">
    <property type="entry name" value="Acid Proteases"/>
    <property type="match status" value="1"/>
</dbReference>
<dbReference type="InterPro" id="IPR021109">
    <property type="entry name" value="Peptidase_aspartic_dom_sf"/>
</dbReference>
<sequence length="124" mass="13774">MFWTICPGQLSKVNTCEFLKEAPAAVRTGKENAALKQDRRLIERIDGTQLSIPNITFGLATSLEIEEGQGEADGVLGLAFVPYEGTNSDPFITSAFKKGISRFYSRYCLVSFLLINHYTDCDNK</sequence>
<reference evidence="1 2" key="1">
    <citation type="submission" date="2014-10" db="EMBL/GenBank/DDBJ databases">
        <title>Draft genome of the hookworm Ancylostoma caninum.</title>
        <authorList>
            <person name="Mitreva M."/>
        </authorList>
    </citation>
    <scope>NUCLEOTIDE SEQUENCE [LARGE SCALE GENOMIC DNA]</scope>
    <source>
        <strain evidence="1 2">Baltimore</strain>
    </source>
</reference>
<proteinExistence type="predicted"/>
<gene>
    <name evidence="1" type="ORF">ANCCAN_25068</name>
</gene>
<evidence type="ECO:0000313" key="2">
    <source>
        <dbReference type="Proteomes" id="UP000252519"/>
    </source>
</evidence>
<evidence type="ECO:0000313" key="1">
    <source>
        <dbReference type="EMBL" id="RCN29178.1"/>
    </source>
</evidence>
<name>A0A368FC41_ANCCA</name>
<organism evidence="1 2">
    <name type="scientific">Ancylostoma caninum</name>
    <name type="common">Dog hookworm</name>
    <dbReference type="NCBI Taxonomy" id="29170"/>
    <lineage>
        <taxon>Eukaryota</taxon>
        <taxon>Metazoa</taxon>
        <taxon>Ecdysozoa</taxon>
        <taxon>Nematoda</taxon>
        <taxon>Chromadorea</taxon>
        <taxon>Rhabditida</taxon>
        <taxon>Rhabditina</taxon>
        <taxon>Rhabditomorpha</taxon>
        <taxon>Strongyloidea</taxon>
        <taxon>Ancylostomatidae</taxon>
        <taxon>Ancylostomatinae</taxon>
        <taxon>Ancylostoma</taxon>
    </lineage>
</organism>